<dbReference type="GO" id="GO:0090374">
    <property type="term" value="P:oligopeptide export from mitochondrion"/>
    <property type="evidence" value="ECO:0007669"/>
    <property type="project" value="TreeGrafter"/>
</dbReference>
<gene>
    <name evidence="15" type="ORF">DLAC_06986</name>
</gene>
<evidence type="ECO:0000259" key="14">
    <source>
        <dbReference type="PROSITE" id="PS50929"/>
    </source>
</evidence>
<dbReference type="Pfam" id="PF00005">
    <property type="entry name" value="ABC_tran"/>
    <property type="match status" value="2"/>
</dbReference>
<feature type="transmembrane region" description="Helical" evidence="12">
    <location>
        <begin position="281"/>
        <end position="299"/>
    </location>
</feature>
<keyword evidence="16" id="KW-1185">Reference proteome</keyword>
<dbReference type="PANTHER" id="PTHR43394:SF27">
    <property type="entry name" value="ATP-DEPENDENT TRANSLOCASE ABCB1-LIKE"/>
    <property type="match status" value="1"/>
</dbReference>
<keyword evidence="4 12" id="KW-0812">Transmembrane</keyword>
<sequence length="1402" mass="153843">MDDQNNYQDDEEQIEIPLDEIIIEEIVDDDDDEVVNQQPKDIPIVIGDSNIPYNNIVSPNLRGDGGISIDNTHLNNNNNPKNEDDIGSPSNYINGASNKKTLENDDQDQEDDLMDKDSKKKKKKPSAPKKNKDGTEVTSVAFRQLFRFADRIDFCLMFFGSIAAILNGAAMPCVSLIFGEIIDAFNPGKFNNDPGYGIEAAVTKISMWFLILGGIVFALSYLETTLWMIAGERQTNRVRTEYLSSILRQEIGWFDTNKSNELASRINSDTVLYQDAIGEKVGHFLHNISTFFAGFAIGFTKGWQLTLVITSISPLLAFGGGFMAKMMTEMTKQGQEAYARAGGIADENISAIRTVSTFSGETKAAEKYSNNLKDALKVGYKRAIFNGFGLGFVQLVILGTYALAFWYGSTLVSKKVNNDLTDRPWSGGDVVAVFFSVIIGATAIGQASPNLGAFAQGRGAAYKIFQVIDRVSKANPFSSRGITPQQLSGDIEFKDVEFHYPSRPDVPIFKGLNLRIKPGQTIGLVGDSGGGKSTVISLLERFYDPVGGQILLDGEDIKKFNVRALRQKIGLVSQEPVLFATTIEENIRYGKVDATLEEIQEAAKLANAHSFISQLPQGYNTMVGEKGVMISGGQKQRIAIARAIIKNPNILLLDEATSALDSENERIVQEAIDILMKGRTTILIAHRLSTIRNADVIVFVKGGVVVEKGTHDELMAMQNHYFRLVEKQQQQQINNILETGRSRRSSTFSDVNPLLDSFRPSARNLRARPNGQSSQKSSKGKKKKSAEDVPLSRVMKYSSPETLLFIFGVLAAVGTGGVYPAFSIIFTEMLTIFQHPDGDYVKSHANYIAIWFMVLAVGAGICNFFQAFLFSVIGEKLTFRLRRDCFKSIMRQDIGWFDLPENSTGKLTAHLASDASLVQGMTSQRLGIMIQNLMTVLGGLIIAFISGWKLTLVIIACFPLVVITGKIQMRFLNGYSESDGEGSGGAGQVASEAITGIRTVASFTSENQVLSLYKHQLKGPISNGIKKGHISGIAFGVSQLILFCVYCLSFWYGGKLVDNKEWPATNQEIASNCTPETVGVIWTDQATCEHAQDIILGFNSMMRVFFAIVLSAIGVGQASSFAPDIAKAKAATNSIFKLLDTQTKIDPNSTQGDKIDIVVGDIEFKNIHFAYPTRPNHNVFRGFSLIIQAGTTNAFVGDSGGGKSTVISLLERFYDTSVGEIFIDGHNIRNLNVKHLRSLFGLVGQEPTLFSGTIADNIAYGKEDSTQDEIENAARLANAHDFIVALPQGYQTPLGEKFTQLSGGQKQRIAIARAIIRNPKILLLDEATSALDSESERIVQEALENVMKGRTTLIIAHRLSTIQNSDSINYVKAGQIIERGTHEELLEANGPYKQLVSRQMNK</sequence>
<comment type="similarity">
    <text evidence="2">Belongs to the ABC transporter superfamily. ABCB family. Multidrug resistance exporter (TC 3.A.1.201) subfamily.</text>
</comment>
<dbReference type="InterPro" id="IPR027417">
    <property type="entry name" value="P-loop_NTPase"/>
</dbReference>
<dbReference type="Proteomes" id="UP000076078">
    <property type="component" value="Unassembled WGS sequence"/>
</dbReference>
<dbReference type="EMBL" id="LODT01000031">
    <property type="protein sequence ID" value="KYQ92143.1"/>
    <property type="molecule type" value="Genomic_DNA"/>
</dbReference>
<keyword evidence="10 12" id="KW-0472">Membrane</keyword>
<proteinExistence type="inferred from homology"/>
<evidence type="ECO:0000256" key="5">
    <source>
        <dbReference type="ARBA" id="ARBA00022737"/>
    </source>
</evidence>
<feature type="compositionally biased region" description="Polar residues" evidence="11">
    <location>
        <begin position="88"/>
        <end position="99"/>
    </location>
</feature>
<dbReference type="OMA" id="IGMAAPY"/>
<dbReference type="CDD" id="cd18577">
    <property type="entry name" value="ABC_6TM_Pgp_ABCB1_D1_like"/>
    <property type="match status" value="1"/>
</dbReference>
<dbReference type="Gene3D" id="3.40.50.300">
    <property type="entry name" value="P-loop containing nucleotide triphosphate hydrolases"/>
    <property type="match status" value="2"/>
</dbReference>
<dbReference type="FunFam" id="1.20.1560.10:FF:000009">
    <property type="entry name" value="ABC transporter B family member 1"/>
    <property type="match status" value="1"/>
</dbReference>
<evidence type="ECO:0000313" key="15">
    <source>
        <dbReference type="EMBL" id="KYQ92143.1"/>
    </source>
</evidence>
<dbReference type="InParanoid" id="A0A151ZDW2"/>
<dbReference type="FunFam" id="1.20.1560.10:FF:000163">
    <property type="entry name" value="ABC transporter B family protein"/>
    <property type="match status" value="1"/>
</dbReference>
<organism evidence="15 16">
    <name type="scientific">Tieghemostelium lacteum</name>
    <name type="common">Slime mold</name>
    <name type="synonym">Dictyostelium lacteum</name>
    <dbReference type="NCBI Taxonomy" id="361077"/>
    <lineage>
        <taxon>Eukaryota</taxon>
        <taxon>Amoebozoa</taxon>
        <taxon>Evosea</taxon>
        <taxon>Eumycetozoa</taxon>
        <taxon>Dictyostelia</taxon>
        <taxon>Dictyosteliales</taxon>
        <taxon>Raperosteliaceae</taxon>
        <taxon>Tieghemostelium</taxon>
    </lineage>
</organism>
<feature type="transmembrane region" description="Helical" evidence="12">
    <location>
        <begin position="1032"/>
        <end position="1052"/>
    </location>
</feature>
<evidence type="ECO:0000256" key="2">
    <source>
        <dbReference type="ARBA" id="ARBA00007577"/>
    </source>
</evidence>
<evidence type="ECO:0000313" key="16">
    <source>
        <dbReference type="Proteomes" id="UP000076078"/>
    </source>
</evidence>
<dbReference type="OrthoDB" id="6500128at2759"/>
<feature type="transmembrane region" description="Helical" evidence="12">
    <location>
        <begin position="427"/>
        <end position="445"/>
    </location>
</feature>
<dbReference type="PROSITE" id="PS50893">
    <property type="entry name" value="ABC_TRANSPORTER_2"/>
    <property type="match status" value="2"/>
</dbReference>
<feature type="domain" description="ABC transporter" evidence="13">
    <location>
        <begin position="1162"/>
        <end position="1398"/>
    </location>
</feature>
<keyword evidence="8 12" id="KW-1133">Transmembrane helix</keyword>
<dbReference type="InterPro" id="IPR003439">
    <property type="entry name" value="ABC_transporter-like_ATP-bd"/>
</dbReference>
<dbReference type="PROSITE" id="PS50929">
    <property type="entry name" value="ABC_TM1F"/>
    <property type="match status" value="2"/>
</dbReference>
<evidence type="ECO:0000256" key="8">
    <source>
        <dbReference type="ARBA" id="ARBA00022989"/>
    </source>
</evidence>
<dbReference type="SUPFAM" id="SSF52540">
    <property type="entry name" value="P-loop containing nucleoside triphosphate hydrolases"/>
    <property type="match status" value="2"/>
</dbReference>
<dbReference type="FunFam" id="3.40.50.300:FF:000251">
    <property type="entry name" value="ABC transporter B family member 19"/>
    <property type="match status" value="1"/>
</dbReference>
<dbReference type="GO" id="GO:0005886">
    <property type="term" value="C:plasma membrane"/>
    <property type="evidence" value="ECO:0007669"/>
    <property type="project" value="UniProtKB-SubCell"/>
</dbReference>
<feature type="transmembrane region" description="Helical" evidence="12">
    <location>
        <begin position="803"/>
        <end position="827"/>
    </location>
</feature>
<evidence type="ECO:0000256" key="9">
    <source>
        <dbReference type="ARBA" id="ARBA00023054"/>
    </source>
</evidence>
<protein>
    <submittedName>
        <fullName evidence="15">ABC transporter B family protein</fullName>
    </submittedName>
</protein>
<evidence type="ECO:0000256" key="12">
    <source>
        <dbReference type="SAM" id="Phobius"/>
    </source>
</evidence>
<dbReference type="CDD" id="cd03249">
    <property type="entry name" value="ABC_MTABC3_MDL1_MDL2"/>
    <property type="match status" value="2"/>
</dbReference>
<keyword evidence="3" id="KW-0813">Transport</keyword>
<feature type="transmembrane region" description="Helical" evidence="12">
    <location>
        <begin position="305"/>
        <end position="324"/>
    </location>
</feature>
<feature type="transmembrane region" description="Helical" evidence="12">
    <location>
        <begin position="383"/>
        <end position="407"/>
    </location>
</feature>
<evidence type="ECO:0000256" key="3">
    <source>
        <dbReference type="ARBA" id="ARBA00022448"/>
    </source>
</evidence>
<feature type="transmembrane region" description="Helical" evidence="12">
    <location>
        <begin position="950"/>
        <end position="967"/>
    </location>
</feature>
<feature type="transmembrane region" description="Helical" evidence="12">
    <location>
        <begin position="205"/>
        <end position="229"/>
    </location>
</feature>
<dbReference type="InterPro" id="IPR011527">
    <property type="entry name" value="ABC1_TM_dom"/>
</dbReference>
<accession>A0A151ZDW2</accession>
<feature type="transmembrane region" description="Helical" evidence="12">
    <location>
        <begin position="1104"/>
        <end position="1122"/>
    </location>
</feature>
<feature type="region of interest" description="Disordered" evidence="11">
    <location>
        <begin position="762"/>
        <end position="787"/>
    </location>
</feature>
<keyword evidence="7" id="KW-0067">ATP-binding</keyword>
<comment type="subcellular location">
    <subcellularLocation>
        <location evidence="1">Cell membrane</location>
        <topology evidence="1">Multi-pass membrane protein</topology>
    </subcellularLocation>
</comment>
<evidence type="ECO:0000256" key="10">
    <source>
        <dbReference type="ARBA" id="ARBA00023136"/>
    </source>
</evidence>
<evidence type="ECO:0000259" key="13">
    <source>
        <dbReference type="PROSITE" id="PS50893"/>
    </source>
</evidence>
<dbReference type="GO" id="GO:0005524">
    <property type="term" value="F:ATP binding"/>
    <property type="evidence" value="ECO:0007669"/>
    <property type="project" value="UniProtKB-KW"/>
</dbReference>
<dbReference type="SUPFAM" id="SSF90123">
    <property type="entry name" value="ABC transporter transmembrane region"/>
    <property type="match status" value="2"/>
</dbReference>
<dbReference type="Gene3D" id="1.20.1560.10">
    <property type="entry name" value="ABC transporter type 1, transmembrane domain"/>
    <property type="match status" value="3"/>
</dbReference>
<dbReference type="InterPro" id="IPR003593">
    <property type="entry name" value="AAA+_ATPase"/>
</dbReference>
<evidence type="ECO:0000256" key="11">
    <source>
        <dbReference type="SAM" id="MobiDB-lite"/>
    </source>
</evidence>
<dbReference type="FunCoup" id="A0A151ZDW2">
    <property type="interactions" value="28"/>
</dbReference>
<dbReference type="SMART" id="SM00382">
    <property type="entry name" value="AAA"/>
    <property type="match status" value="2"/>
</dbReference>
<dbReference type="Pfam" id="PF00664">
    <property type="entry name" value="ABC_membrane"/>
    <property type="match status" value="2"/>
</dbReference>
<feature type="compositionally biased region" description="Basic residues" evidence="11">
    <location>
        <begin position="119"/>
        <end position="129"/>
    </location>
</feature>
<feature type="compositionally biased region" description="Low complexity" evidence="11">
    <location>
        <begin position="71"/>
        <end position="80"/>
    </location>
</feature>
<dbReference type="PROSITE" id="PS00211">
    <property type="entry name" value="ABC_TRANSPORTER_1"/>
    <property type="match status" value="2"/>
</dbReference>
<dbReference type="FunFam" id="1.20.1560.10:FF:000018">
    <property type="entry name" value="ATP-binding cassette subfamily B member 11"/>
    <property type="match status" value="1"/>
</dbReference>
<keyword evidence="9" id="KW-0175">Coiled coil</keyword>
<dbReference type="FunFam" id="3.40.50.300:FF:000205">
    <property type="entry name" value="ABC transporter B family member 4"/>
    <property type="match status" value="1"/>
</dbReference>
<evidence type="ECO:0000256" key="7">
    <source>
        <dbReference type="ARBA" id="ARBA00022840"/>
    </source>
</evidence>
<evidence type="ECO:0000256" key="4">
    <source>
        <dbReference type="ARBA" id="ARBA00022692"/>
    </source>
</evidence>
<dbReference type="InterPro" id="IPR017871">
    <property type="entry name" value="ABC_transporter-like_CS"/>
</dbReference>
<feature type="domain" description="ABC transmembrane type-1" evidence="14">
    <location>
        <begin position="158"/>
        <end position="456"/>
    </location>
</feature>
<name>A0A151ZDW2_TIELA</name>
<feature type="transmembrane region" description="Helical" evidence="12">
    <location>
        <begin position="847"/>
        <end position="873"/>
    </location>
</feature>
<evidence type="ECO:0000256" key="1">
    <source>
        <dbReference type="ARBA" id="ARBA00004651"/>
    </source>
</evidence>
<keyword evidence="6" id="KW-0547">Nucleotide-binding</keyword>
<dbReference type="STRING" id="361077.A0A151ZDW2"/>
<dbReference type="GO" id="GO:0015421">
    <property type="term" value="F:ABC-type oligopeptide transporter activity"/>
    <property type="evidence" value="ECO:0007669"/>
    <property type="project" value="TreeGrafter"/>
</dbReference>
<feature type="region of interest" description="Disordered" evidence="11">
    <location>
        <begin position="68"/>
        <end position="134"/>
    </location>
</feature>
<evidence type="ECO:0000256" key="6">
    <source>
        <dbReference type="ARBA" id="ARBA00022741"/>
    </source>
</evidence>
<feature type="compositionally biased region" description="Acidic residues" evidence="11">
    <location>
        <begin position="104"/>
        <end position="114"/>
    </location>
</feature>
<feature type="domain" description="ABC transporter" evidence="13">
    <location>
        <begin position="491"/>
        <end position="727"/>
    </location>
</feature>
<reference evidence="15 16" key="1">
    <citation type="submission" date="2015-12" db="EMBL/GenBank/DDBJ databases">
        <title>Dictyostelia acquired genes for synthesis and detection of signals that induce cell-type specialization by lateral gene transfer from prokaryotes.</title>
        <authorList>
            <person name="Gloeckner G."/>
            <person name="Schaap P."/>
        </authorList>
    </citation>
    <scope>NUCLEOTIDE SEQUENCE [LARGE SCALE GENOMIC DNA]</scope>
    <source>
        <strain evidence="15 16">TK</strain>
    </source>
</reference>
<dbReference type="PANTHER" id="PTHR43394">
    <property type="entry name" value="ATP-DEPENDENT PERMEASE MDL1, MITOCHONDRIAL"/>
    <property type="match status" value="1"/>
</dbReference>
<feature type="transmembrane region" description="Helical" evidence="12">
    <location>
        <begin position="154"/>
        <end position="178"/>
    </location>
</feature>
<keyword evidence="5" id="KW-0677">Repeat</keyword>
<comment type="caution">
    <text evidence="15">The sequence shown here is derived from an EMBL/GenBank/DDBJ whole genome shotgun (WGS) entry which is preliminary data.</text>
</comment>
<dbReference type="InterPro" id="IPR039421">
    <property type="entry name" value="Type_1_exporter"/>
</dbReference>
<feature type="domain" description="ABC transmembrane type-1" evidence="14">
    <location>
        <begin position="806"/>
        <end position="1127"/>
    </location>
</feature>
<dbReference type="GO" id="GO:0016887">
    <property type="term" value="F:ATP hydrolysis activity"/>
    <property type="evidence" value="ECO:0007669"/>
    <property type="project" value="InterPro"/>
</dbReference>
<dbReference type="GO" id="GO:0005743">
    <property type="term" value="C:mitochondrial inner membrane"/>
    <property type="evidence" value="ECO:0007669"/>
    <property type="project" value="TreeGrafter"/>
</dbReference>
<dbReference type="CDD" id="cd18578">
    <property type="entry name" value="ABC_6TM_Pgp_ABCB1_D2_like"/>
    <property type="match status" value="1"/>
</dbReference>
<dbReference type="InterPro" id="IPR036640">
    <property type="entry name" value="ABC1_TM_sf"/>
</dbReference>